<dbReference type="PANTHER" id="PTHR34047">
    <property type="entry name" value="NUCLEAR INTRON MATURASE 1, MITOCHONDRIAL-RELATED"/>
    <property type="match status" value="1"/>
</dbReference>
<name>A0A1W6EGM6_SYKMA</name>
<dbReference type="EMBL" id="KY407657">
    <property type="protein sequence ID" value="ARK14548.1"/>
    <property type="molecule type" value="Genomic_DNA"/>
</dbReference>
<geneLocation type="chloroplast" evidence="2"/>
<feature type="domain" description="Reverse transcriptase" evidence="1">
    <location>
        <begin position="84"/>
        <end position="339"/>
    </location>
</feature>
<sequence>MSKNLAWKDVDWKLVHKRLSRQQSRVYKASIEINTAKVHALQRRIIGSLDAKLIAVRRVTTENKGRNTAGVDGQKAIPNEMKMKLASKLTLDGKAKAIRRVYIPKPGKSEFRPVGIPTIEDRAKQMLAKLALEPEWEAIFEPNSYGFRPGRSCHDAIASLFLSLRGKSRFVLDTDIQKCFDRIDHKKLLKKLSTFGQMENQIAAWLKADIMVGYFDRPDEIFQPLEGVHHKGGGGIIYPLLANIALHGLETYLKEWYATSWYPFTGLSRKIPMRDRKASIGFSRYADDFVITAPEISDIKQIEKQVEIWLSEEVGLSLSKAKIRIINSTEGFKFLGFQLISIKKSGQYKIKIHPSKTSKKRLIAKIREIISKNRSASSYNLIKLLAPRIVGWGNYFRFSECQIDFSKLDYSIFSQLRAWAFRRKSKGLRSRTKLKEKYFPNGKTYVFRGKDYTNNWVLAGQTMIKGQKKENFLPKLAWIESGQYTKIKGNASPYDDNHLYWAQRMEKYSGFNHTISKLIKQQYDRCVICKERFTPMDVIETDHIVPRSKGGADKFENLQALHKHCHIQKSFSDSTVSMDPLSVVGS</sequence>
<reference evidence="2" key="1">
    <citation type="journal article" date="2017" name="Sci. Rep.">
        <title>Divergent copies of the large inverted repeat in the chloroplast genomes of ulvophycean green algae.</title>
        <authorList>
            <person name="Turmel M."/>
            <person name="Otis C."/>
            <person name="Lemieux C."/>
        </authorList>
    </citation>
    <scope>NUCLEOTIDE SEQUENCE</scope>
</reference>
<protein>
    <recommendedName>
        <fullName evidence="1">Reverse transcriptase domain-containing protein</fullName>
    </recommendedName>
</protein>
<dbReference type="RefSeq" id="YP_009367529.1">
    <property type="nucleotide sequence ID" value="NC_034710.1"/>
</dbReference>
<dbReference type="InterPro" id="IPR051083">
    <property type="entry name" value="GrpII_Intron_Splice-Mob/Def"/>
</dbReference>
<dbReference type="Pfam" id="PF08388">
    <property type="entry name" value="GIIM"/>
    <property type="match status" value="1"/>
</dbReference>
<keyword evidence="2" id="KW-0934">Plastid</keyword>
<dbReference type="InterPro" id="IPR000477">
    <property type="entry name" value="RT_dom"/>
</dbReference>
<dbReference type="SMART" id="SM00507">
    <property type="entry name" value="HNHc"/>
    <property type="match status" value="1"/>
</dbReference>
<evidence type="ECO:0000259" key="1">
    <source>
        <dbReference type="PROSITE" id="PS50878"/>
    </source>
</evidence>
<dbReference type="InterPro" id="IPR002711">
    <property type="entry name" value="HNH"/>
</dbReference>
<dbReference type="CDD" id="cd01651">
    <property type="entry name" value="RT_G2_intron"/>
    <property type="match status" value="1"/>
</dbReference>
<evidence type="ECO:0000313" key="2">
    <source>
        <dbReference type="EMBL" id="ARK14548.1"/>
    </source>
</evidence>
<dbReference type="Pfam" id="PF00078">
    <property type="entry name" value="RVT_1"/>
    <property type="match status" value="1"/>
</dbReference>
<dbReference type="CDD" id="cd00085">
    <property type="entry name" value="HNHc"/>
    <property type="match status" value="1"/>
</dbReference>
<dbReference type="PANTHER" id="PTHR34047:SF10">
    <property type="entry name" value="GROUP II INTRON-ASSOCIATED OPEN READING FRAME"/>
    <property type="match status" value="1"/>
</dbReference>
<dbReference type="InterPro" id="IPR025960">
    <property type="entry name" value="RVT_N"/>
</dbReference>
<dbReference type="GeneID" id="32884197"/>
<gene>
    <name evidence="2" type="primary">orf586</name>
</gene>
<proteinExistence type="predicted"/>
<dbReference type="InterPro" id="IPR003615">
    <property type="entry name" value="HNH_nuc"/>
</dbReference>
<dbReference type="PROSITE" id="PS50878">
    <property type="entry name" value="RT_POL"/>
    <property type="match status" value="1"/>
</dbReference>
<dbReference type="InterPro" id="IPR043502">
    <property type="entry name" value="DNA/RNA_pol_sf"/>
</dbReference>
<dbReference type="Pfam" id="PF13655">
    <property type="entry name" value="RVT_N"/>
    <property type="match status" value="1"/>
</dbReference>
<organism evidence="2">
    <name type="scientific">Sykidion marinum</name>
    <name type="common">Green alga</name>
    <name type="synonym">Pseudoneochloris marina</name>
    <dbReference type="NCBI Taxonomy" id="44573"/>
    <lineage>
        <taxon>Eukaryota</taxon>
        <taxon>Viridiplantae</taxon>
        <taxon>Chlorophyta</taxon>
        <taxon>core chlorophytes</taxon>
        <taxon>Ulvophyceae</taxon>
        <taxon>Sykidiales</taxon>
        <taxon>Sykidiacaeae</taxon>
        <taxon>Sykidion</taxon>
    </lineage>
</organism>
<dbReference type="GO" id="GO:0003676">
    <property type="term" value="F:nucleic acid binding"/>
    <property type="evidence" value="ECO:0007669"/>
    <property type="project" value="InterPro"/>
</dbReference>
<dbReference type="GO" id="GO:0004519">
    <property type="term" value="F:endonuclease activity"/>
    <property type="evidence" value="ECO:0007669"/>
    <property type="project" value="InterPro"/>
</dbReference>
<accession>A0A1W6EGM6</accession>
<dbReference type="AlphaFoldDB" id="A0A1W6EGM6"/>
<dbReference type="SUPFAM" id="SSF56672">
    <property type="entry name" value="DNA/RNA polymerases"/>
    <property type="match status" value="1"/>
</dbReference>
<dbReference type="InterPro" id="IPR013597">
    <property type="entry name" value="Mat_intron_G2"/>
</dbReference>
<dbReference type="Gene3D" id="1.10.30.50">
    <property type="match status" value="1"/>
</dbReference>
<keyword evidence="2" id="KW-0150">Chloroplast</keyword>
<dbReference type="Pfam" id="PF01844">
    <property type="entry name" value="HNH"/>
    <property type="match status" value="1"/>
</dbReference>
<dbReference type="GO" id="GO:0008270">
    <property type="term" value="F:zinc ion binding"/>
    <property type="evidence" value="ECO:0007669"/>
    <property type="project" value="InterPro"/>
</dbReference>